<dbReference type="Pfam" id="PF25036">
    <property type="entry name" value="VPS13_VAB"/>
    <property type="match status" value="1"/>
</dbReference>
<feature type="region of interest" description="Disordered" evidence="4">
    <location>
        <begin position="2697"/>
        <end position="2724"/>
    </location>
</feature>
<organism evidence="9 10">
    <name type="scientific">Thecamonas trahens ATCC 50062</name>
    <dbReference type="NCBI Taxonomy" id="461836"/>
    <lineage>
        <taxon>Eukaryota</taxon>
        <taxon>Apusozoa</taxon>
        <taxon>Apusomonadida</taxon>
        <taxon>Apusomonadidae</taxon>
        <taxon>Thecamonas</taxon>
    </lineage>
</organism>
<comment type="similarity">
    <text evidence="1">Belongs to the VPS13 family.</text>
</comment>
<protein>
    <submittedName>
        <fullName evidence="9">Vacuolar protein sorting-associated protein 13C</fullName>
    </submittedName>
</protein>
<feature type="compositionally biased region" description="Basic and acidic residues" evidence="4">
    <location>
        <begin position="442"/>
        <end position="454"/>
    </location>
</feature>
<evidence type="ECO:0000259" key="7">
    <source>
        <dbReference type="Pfam" id="PF25036"/>
    </source>
</evidence>
<evidence type="ECO:0000259" key="5">
    <source>
        <dbReference type="Pfam" id="PF12624"/>
    </source>
</evidence>
<feature type="domain" description="VPS13-like middle region" evidence="6">
    <location>
        <begin position="1368"/>
        <end position="1884"/>
    </location>
</feature>
<dbReference type="GO" id="GO:0045053">
    <property type="term" value="P:protein retention in Golgi apparatus"/>
    <property type="evidence" value="ECO:0007669"/>
    <property type="project" value="TreeGrafter"/>
</dbReference>
<dbReference type="GO" id="GO:0006623">
    <property type="term" value="P:protein targeting to vacuole"/>
    <property type="evidence" value="ECO:0007669"/>
    <property type="project" value="TreeGrafter"/>
</dbReference>
<feature type="region of interest" description="Disordered" evidence="4">
    <location>
        <begin position="441"/>
        <end position="475"/>
    </location>
</feature>
<dbReference type="GeneID" id="25564522"/>
<feature type="domain" description="Chorein N-terminal" evidence="5">
    <location>
        <begin position="1"/>
        <end position="548"/>
    </location>
</feature>
<gene>
    <name evidence="9" type="ORF">AMSG_05018</name>
</gene>
<keyword evidence="3" id="KW-0445">Lipid transport</keyword>
<reference evidence="9 10" key="1">
    <citation type="submission" date="2010-05" db="EMBL/GenBank/DDBJ databases">
        <title>The Genome Sequence of Thecamonas trahens ATCC 50062.</title>
        <authorList>
            <consortium name="The Broad Institute Genome Sequencing Platform"/>
            <person name="Russ C."/>
            <person name="Cuomo C."/>
            <person name="Shea T."/>
            <person name="Young S.K."/>
            <person name="Zeng Q."/>
            <person name="Koehrsen M."/>
            <person name="Haas B."/>
            <person name="Borodovsky M."/>
            <person name="Guigo R."/>
            <person name="Alvarado L."/>
            <person name="Berlin A."/>
            <person name="Bochicchio J."/>
            <person name="Borenstein D."/>
            <person name="Chapman S."/>
            <person name="Chen Z."/>
            <person name="Freedman E."/>
            <person name="Gellesch M."/>
            <person name="Goldberg J."/>
            <person name="Griggs A."/>
            <person name="Gujja S."/>
            <person name="Heilman E."/>
            <person name="Heiman D."/>
            <person name="Hepburn T."/>
            <person name="Howarth C."/>
            <person name="Jen D."/>
            <person name="Larson L."/>
            <person name="Mehta T."/>
            <person name="Park D."/>
            <person name="Pearson M."/>
            <person name="Roberts A."/>
            <person name="Saif S."/>
            <person name="Shenoy N."/>
            <person name="Sisk P."/>
            <person name="Stolte C."/>
            <person name="Sykes S."/>
            <person name="Thomson T."/>
            <person name="Walk T."/>
            <person name="White J."/>
            <person name="Yandava C."/>
            <person name="Burger G."/>
            <person name="Gray M.W."/>
            <person name="Holland P.W.H."/>
            <person name="King N."/>
            <person name="Lang F.B.F."/>
            <person name="Roger A.J."/>
            <person name="Ruiz-Trillo I."/>
            <person name="Lander E."/>
            <person name="Nusbaum C."/>
        </authorList>
    </citation>
    <scope>NUCLEOTIDE SEQUENCE [LARGE SCALE GENOMIC DNA]</scope>
    <source>
        <strain evidence="9 10">ATCC 50062</strain>
    </source>
</reference>
<dbReference type="InterPro" id="IPR056747">
    <property type="entry name" value="VPS13-like_M"/>
</dbReference>
<dbReference type="OMA" id="SPTARCW"/>
<dbReference type="Proteomes" id="UP000054408">
    <property type="component" value="Unassembled WGS sequence"/>
</dbReference>
<feature type="region of interest" description="Disordered" evidence="4">
    <location>
        <begin position="1343"/>
        <end position="1362"/>
    </location>
</feature>
<feature type="region of interest" description="Disordered" evidence="4">
    <location>
        <begin position="1904"/>
        <end position="1925"/>
    </location>
</feature>
<evidence type="ECO:0000313" key="9">
    <source>
        <dbReference type="EMBL" id="KNC49059.1"/>
    </source>
</evidence>
<feature type="region of interest" description="Disordered" evidence="4">
    <location>
        <begin position="1550"/>
        <end position="1572"/>
    </location>
</feature>
<feature type="domain" description="Chorein N-terminal" evidence="5">
    <location>
        <begin position="578"/>
        <end position="822"/>
    </location>
</feature>
<dbReference type="Pfam" id="PF25037">
    <property type="entry name" value="VPS13_C"/>
    <property type="match status" value="1"/>
</dbReference>
<dbReference type="InterPro" id="IPR026847">
    <property type="entry name" value="VPS13"/>
</dbReference>
<feature type="region of interest" description="Disordered" evidence="4">
    <location>
        <begin position="1728"/>
        <end position="1795"/>
    </location>
</feature>
<accession>A0A0L0D9R2</accession>
<dbReference type="InterPro" id="IPR056748">
    <property type="entry name" value="VPS13-like_C"/>
</dbReference>
<dbReference type="RefSeq" id="XP_013758092.1">
    <property type="nucleotide sequence ID" value="XM_013902638.1"/>
</dbReference>
<name>A0A0L0D9R2_THETB</name>
<evidence type="ECO:0000256" key="2">
    <source>
        <dbReference type="ARBA" id="ARBA00022448"/>
    </source>
</evidence>
<sequence length="3639" mass="389854">MFEGMVAGLLTKYLGDFVDNIDPKQLSISIWGGDVVLHDLNLKPDALASLELPVTVIRGVIGSLVLKADWKNLKSKPVVAELSDVYVVAGPKAAEPYDEKTENAKAQAAKQAQLVALEDAKAQAAAARAGQTPEEPADTFTSRLTAKVVDNIQVSIRNIHIRYEDDVTNPDAPFACGITLENLSAYSTDENWERKFLEGDHPLVHKVVDLRNLGVYWNPTPPGVQPRFVGAVPPARFAHSMGALVPRVGAPVGHHYLVRPISGTTHLILNKRTRPDMAVPKIQVTIELDALQVEMEEDQFGSAMALSQGFSLYSRGYKYRKHKPASRPTNGAEWWALARECVLADVRANSLSWSPAFFNQRISDKRMYVKLYSKHKLEPTKMTKQEEKTLAILESRLLFDDIRYFRSIADAQIKDELDARAEAKKASSGGWFSGWFGGGGSVEKKKDKAKDKAKAKGKGKSKGEPAAASSDASGSALALSDEQRAFLYSAIDYEDGEMHETEVPPGYVHTKATFSLGTFSISLKQDESAPLTTTALNGLVVDYKQRPANMEALYPDTRYPLIVSTPPPPPGVDRSVVPLIDLFYEQTPLDKHADMVVKLSARPLDVVYNAGFVTRISTMFTAAAGADSAEALDDLSKAYQYQVDSLRLSAANNIAYAVENHTTTDLQLDVAAPHILVPCSMTDETTKMLVVDLGKLSAHSQLVPPGESKSAAELNALSSDDPALYDIINVALHDVRVLVTDTSRVPLDVLMSRVPTSTGDDGDDLLRHEFLVRSFELSAQVANCVLPSNPKFTKVKVEGSLPSLAVEASTHKVRDLMAILDAVAAAAGPPVPALAADPLALGDEGLDGAPTAAQAAADAAYAAEVVDHAAELERAHEEAAAAAAQAEEIRDIDILVQRQLMFIDFVIHSIDVTLLDDFDPATQGRTDEPRPILAARLGGVAALYTQRPFDMQVNLGVSSLAVDDLVGAPGSPPLIGSSTTGAASELTILNVVYVAVQKDCPVFITTFDSTETAIDVNMNQLRIRVNPDTIHEALLWNTYAFPPAVEAESGELRARSLSVSGTAAEVRDDLSSVSGASTLVSRAATMLSYVGWGGPAATAEELAKQKAAARREHDRLMRAQAKYIEEAGLATSVPSGPGVLGASPTTFAIGSPQMHGDDVFFNTDADVATAPAFDPVVMRVRARLDGVVITLARRDNAGDLATVGLGASNVTYHQRPVTMEAVGALGALSLRDCSSQGTKYTDVLSIDGDKVLTFAYNTFDEDAADYPGYQTKVYARMASVRLVYLNRFITDLLTYNTVTVGRMLDVEEAATAAAATAREQAASITVVPAAAAAPAIAVQPPRARAESSAKAGPSGAAHNEATGTPVISKMKLDVVLISPTIIMPRASYCDDVLVLDLGEVAIENDFEDYDAESDVVMDVMSISITQMRLLMGEASAPDNWRNLLADASLSLTVKQSLCPWVKSVPPMIIAGYSPKMKLVLEQRDYVLLTVVASENMAEIPADAADDVALAAKMAAEIAAKNEAAEAARKAAREKAKKRDALVAARRAEHSANTLGVPGSPPPAANTPAPAADSETPTFLTMLVDAIVIDELELELFKGHASIASLMLSNVDVKYWTDSDEVMVADVSVFAITVRDTRAGGDDVSVHRDILAYVADIESPQLTVNYTAQPNGDSHIVLGLAKPRGVIVFDAVFALQDYFAPPLDIIDPAKSFADANEYEYEYEYAYDGGDEYAASPGDDEASHDGSDEFFDTSAEPVVTRSRTRARVRKPSRAEAGKSAAGDASNDATTPAPLASTKPAYDPVMTMAISIVEPEFCLVESPTAVDTKALVLGFSLDMDYLGVAGPKPRMAIDARLRGLDIIKCKLSARETTELVLMEPCNLTAKYDVESRLEELTRLQRLALVAPAPTPAPGTDPENGGAGASAPAKASASGAVGSAAQLGQALPTYVTETEIEAKLDAIDLRIAYRDYLLINAIMATLSPAPVENGSADDAKADCGDTTTLSDAINANQIETVDADAVMADVEDDAMDLDLDNFLIGSEASGSDDGRACKAEFGVKPAAELTPAARDAGAVAEVFVEKLNAEVVALRAVVINDRLAGQETPLVDFRIRTVQAAVTNWSSNMDARVALALTSDYYNNKLALWEPMVEQWGLIAHVTSTVEPEAMHIHVEAPAVLNVTVTHTFVEAMYKVSYMLAEEDAASSESVAADVPFEPYRIVNATGASVKYWLAADEVRRLPIFGAEPFDFKAAVASGALSSGNDAGESGRSYGIDRPHYIVVRVAGFGDVTQIPVDRVGEYRYTLVPRTSSRAGKVEAERPPIMLEVRVALEGDTKVVTLLSMVRVVNKTVMPMSIRLDCPDMKPVVLPPLAPEGETCLPIHLAHSARVKVRPAAGAIVPGSKSAHHWPEMSFAWTDYEEHVSRKDNGERPWYGYMGGETRASALEETAANGMGSVLDPDWSVVVMITRNSAVEEGMMSSVPASLPHHTLTLSPPLVLQGVVPGAMEFQLEDAESEHALEGELAEGEEVHVYGLHLGHPILLRVRIPSLGYHEWSESAVVFAKPATKSLGFTRTPKTDPFVVLHDGAGRELKLELLRRKTAGGGGRHVGVFAPYWILNQSHLPLTVTQEHGFNNKHTEVAGLPGGGLPHGELLMTAFPEAGLLKRKLAIRVGGESKFSKSFSIDAVGSVGVVQVKGMALPEVAEAEAEAETETKDTAEGKAETEAEASGDDACVERATALFEFGVSVTTGTGPFAVVKQVTVAPRFVIVNRVADFGVRVQQVGAPEGTGVPVAAGGRTPFHWVSSKLKRHVSLVVEGAGWLPSGPFSIDDLGVFGLKCYNEETDMVYIFSVEVKLVGASVYVVVSPDTGTAPFMLENMSSLPIFCWQDGHPELGLELGPLCRMPYAWDAPASKRRLWVAFGDMASEEAVDARIAVAESTSKATRVKAKIKARLKAQRGVKSYNLSRFKHYKPYKIGSGLPRAVVDIFPDGPTRVFRVMDKGSKLAALSAAVRAPDFDDETEYEESVASSSVVGSGDVAALRPEEQEEVMSFGVTADIAGVAVSVVDAQPTEILYFGLESIAANYSVSNMYERLEVLVANVQLDNALGLAQYPVVLGPRLDKLGEKPVVTLGYTKSVKYPDIQYYHQASFLLQEMNLMVEEAWLSRVLAFVSTLPEAPTPPTGEGDGDSGPGPMSVSQAFIAAAAEEVGVEQSGAALFYFQTLLLNPIKINVTYSSSALGDDEGSSSDGAGNGNDDEVGGSMSVLHALGFTFANVDAAPLKFNLLMLEHVFESQNEVVSRITTHYVMQGVAESYKLIGSVEVLGNPVGLFNNLGTGVADFFVEPAKGITQSPREFGKGLGRGTSSLLKNSVYGVFNSAAAVTGTVGRGLGYLTLDDEYIERRARAERNKPKHVGDGLKQGFTAFGRGIFEGVTGIAYQPYKGAKKAGFKGFVKGMGKGVTGLLFKPVAGALDLVTKTAEGIRNTATYFDAKAARLRPPRYIGPDGRLLAYSPVAAYGQDLLDTAKGGDLVKTDHYVFHAELYNRKGHYVVVSDKHLLMVQPKKRETSTDWVWPLAGLVSVELEGDTVTVTGSTLDLANKVADKVLKTKPKQLHLQMIDDKTAVWLANRIELARDAWLVARSGAVMA</sequence>
<keyword evidence="10" id="KW-1185">Reference proteome</keyword>
<feature type="compositionally biased region" description="Low complexity" evidence="4">
    <location>
        <begin position="464"/>
        <end position="475"/>
    </location>
</feature>
<dbReference type="EMBL" id="GL349453">
    <property type="protein sequence ID" value="KNC49059.1"/>
    <property type="molecule type" value="Genomic_DNA"/>
</dbReference>
<dbReference type="PANTHER" id="PTHR16166:SF93">
    <property type="entry name" value="INTERMEMBRANE LIPID TRANSFER PROTEIN VPS13"/>
    <property type="match status" value="1"/>
</dbReference>
<evidence type="ECO:0000259" key="6">
    <source>
        <dbReference type="Pfam" id="PF25033"/>
    </source>
</evidence>
<dbReference type="Pfam" id="PF25033">
    <property type="entry name" value="VPS13_M"/>
    <property type="match status" value="1"/>
</dbReference>
<proteinExistence type="inferred from homology"/>
<evidence type="ECO:0000256" key="4">
    <source>
        <dbReference type="SAM" id="MobiDB-lite"/>
    </source>
</evidence>
<dbReference type="OrthoDB" id="428159at2759"/>
<feature type="compositionally biased region" description="Basic residues" evidence="4">
    <location>
        <begin position="1760"/>
        <end position="1769"/>
    </location>
</feature>
<evidence type="ECO:0000313" key="10">
    <source>
        <dbReference type="Proteomes" id="UP000054408"/>
    </source>
</evidence>
<keyword evidence="2" id="KW-0813">Transport</keyword>
<dbReference type="PANTHER" id="PTHR16166">
    <property type="entry name" value="VACUOLAR PROTEIN SORTING-ASSOCIATED PROTEIN VPS13"/>
    <property type="match status" value="1"/>
</dbReference>
<dbReference type="Pfam" id="PF12624">
    <property type="entry name" value="VPS13_N"/>
    <property type="match status" value="2"/>
</dbReference>
<feature type="domain" description="Vacuolar protein sorting-associated protein 13 VPS13 adaptor binding" evidence="7">
    <location>
        <begin position="2280"/>
        <end position="2907"/>
    </location>
</feature>
<feature type="compositionally biased region" description="Basic and acidic residues" evidence="4">
    <location>
        <begin position="2705"/>
        <end position="2717"/>
    </location>
</feature>
<dbReference type="InterPro" id="IPR026854">
    <property type="entry name" value="VPS13_N"/>
</dbReference>
<evidence type="ECO:0000256" key="1">
    <source>
        <dbReference type="ARBA" id="ARBA00006545"/>
    </source>
</evidence>
<evidence type="ECO:0000256" key="3">
    <source>
        <dbReference type="ARBA" id="ARBA00023055"/>
    </source>
</evidence>
<dbReference type="eggNOG" id="KOG1809">
    <property type="taxonomic scope" value="Eukaryota"/>
</dbReference>
<dbReference type="InterPro" id="IPR009543">
    <property type="entry name" value="VPS13_VAB"/>
</dbReference>
<evidence type="ECO:0000259" key="8">
    <source>
        <dbReference type="Pfam" id="PF25037"/>
    </source>
</evidence>
<dbReference type="GO" id="GO:0006869">
    <property type="term" value="P:lipid transport"/>
    <property type="evidence" value="ECO:0007669"/>
    <property type="project" value="UniProtKB-KW"/>
</dbReference>
<feature type="domain" description="Intermembrane lipid transfer protein VPS13-like C-terminal" evidence="8">
    <location>
        <begin position="3488"/>
        <end position="3598"/>
    </location>
</feature>